<dbReference type="PANTHER" id="PTHR15032:SF4">
    <property type="entry name" value="N-ACYL-PHOSPHATIDYLETHANOLAMINE-HYDROLYZING PHOSPHOLIPASE D"/>
    <property type="match status" value="1"/>
</dbReference>
<gene>
    <name evidence="2" type="ORF">HS961_08750</name>
</gene>
<dbReference type="InterPro" id="IPR024884">
    <property type="entry name" value="NAPE-PLD"/>
</dbReference>
<evidence type="ECO:0000259" key="1">
    <source>
        <dbReference type="Pfam" id="PF12706"/>
    </source>
</evidence>
<dbReference type="Pfam" id="PF12706">
    <property type="entry name" value="Lactamase_B_2"/>
    <property type="match status" value="1"/>
</dbReference>
<name>A0A7G5EFZ6_9BURK</name>
<dbReference type="GO" id="GO:0005737">
    <property type="term" value="C:cytoplasm"/>
    <property type="evidence" value="ECO:0007669"/>
    <property type="project" value="TreeGrafter"/>
</dbReference>
<proteinExistence type="predicted"/>
<dbReference type="Gene3D" id="3.60.15.10">
    <property type="entry name" value="Ribonuclease Z/Hydroxyacylglutathione hydrolase-like"/>
    <property type="match status" value="1"/>
</dbReference>
<accession>A0A7G5EFZ6</accession>
<dbReference type="Proteomes" id="UP000515240">
    <property type="component" value="Chromosome"/>
</dbReference>
<evidence type="ECO:0000313" key="3">
    <source>
        <dbReference type="Proteomes" id="UP000515240"/>
    </source>
</evidence>
<dbReference type="AlphaFoldDB" id="A0A7G5EFZ6"/>
<dbReference type="KEGG" id="cpis:HS961_08750"/>
<keyword evidence="3" id="KW-1185">Reference proteome</keyword>
<dbReference type="PIRSF" id="PIRSF038896">
    <property type="entry name" value="NAPE-PLD"/>
    <property type="match status" value="1"/>
</dbReference>
<dbReference type="PANTHER" id="PTHR15032">
    <property type="entry name" value="N-ACYL-PHOSPHATIDYLETHANOLAMINE-HYDROLYZING PHOSPHOLIPASE D"/>
    <property type="match status" value="1"/>
</dbReference>
<sequence length="382" mass="42624">MQAPRPDPSSSNTSRGNANFQRLRSGWLVATACSLVACASTPDEESQRRYQASAQYSATDKRFQNAPNPAVKPHAGGFQIWSRFLFGDKSGTTPQDSIPVHTVTPAQLQALPADANHVIRLGHSSHLLKLQGQYWLIDPVFGERVSPFSFIGPKRFHPTPLPLQDLPPIAGMVISHDHYDHLDEPTIKFLLGKVERYFVPLAVGARLRDMGVEPERIVELDWWQQEQHAGVQVTATPSQHFSGRTLSDRNSTLWASWVLQTGGQRIYYSGDTGYFPGFKAIGDKFGPMDIALMENGAYDAYWPSVHMTPEETIQAFTDVRGQVLYSVHNSTFALAMHGWREPLDRLAALAQQQGIQLATPEIGEVLTVGQPRSNQKWWEALR</sequence>
<dbReference type="InterPro" id="IPR001279">
    <property type="entry name" value="Metallo-B-lactamas"/>
</dbReference>
<dbReference type="GO" id="GO:0008270">
    <property type="term" value="F:zinc ion binding"/>
    <property type="evidence" value="ECO:0007669"/>
    <property type="project" value="InterPro"/>
</dbReference>
<dbReference type="EMBL" id="CP058554">
    <property type="protein sequence ID" value="QMV72921.1"/>
    <property type="molecule type" value="Genomic_DNA"/>
</dbReference>
<dbReference type="GO" id="GO:0070290">
    <property type="term" value="F:N-acylphosphatidylethanolamine-specific phospholipase D activity"/>
    <property type="evidence" value="ECO:0007669"/>
    <property type="project" value="InterPro"/>
</dbReference>
<dbReference type="RefSeq" id="WP_182327329.1">
    <property type="nucleotide sequence ID" value="NZ_CP058554.1"/>
</dbReference>
<organism evidence="2 3">
    <name type="scientific">Comamonas piscis</name>
    <dbReference type="NCBI Taxonomy" id="1562974"/>
    <lineage>
        <taxon>Bacteria</taxon>
        <taxon>Pseudomonadati</taxon>
        <taxon>Pseudomonadota</taxon>
        <taxon>Betaproteobacteria</taxon>
        <taxon>Burkholderiales</taxon>
        <taxon>Comamonadaceae</taxon>
        <taxon>Comamonas</taxon>
    </lineage>
</organism>
<evidence type="ECO:0000313" key="2">
    <source>
        <dbReference type="EMBL" id="QMV72921.1"/>
    </source>
</evidence>
<reference evidence="2 3" key="1">
    <citation type="journal article" date="2020" name="G3 (Bethesda)">
        <title>CeMbio - The Caenorhabditis elegans Microbiome Resource.</title>
        <authorList>
            <person name="Dirksen P."/>
            <person name="Assie A."/>
            <person name="Zimmermann J."/>
            <person name="Zhang F."/>
            <person name="Tietje A.M."/>
            <person name="Marsh S.A."/>
            <person name="Felix M.A."/>
            <person name="Shapira M."/>
            <person name="Kaleta C."/>
            <person name="Schulenburg H."/>
            <person name="Samuel B."/>
        </authorList>
    </citation>
    <scope>NUCLEOTIDE SEQUENCE [LARGE SCALE GENOMIC DNA]</scope>
    <source>
        <strain evidence="2 3">BIGb0172</strain>
    </source>
</reference>
<keyword evidence="2" id="KW-0378">Hydrolase</keyword>
<dbReference type="SUPFAM" id="SSF56281">
    <property type="entry name" value="Metallo-hydrolase/oxidoreductase"/>
    <property type="match status" value="1"/>
</dbReference>
<protein>
    <submittedName>
        <fullName evidence="2">MBL fold metallo-hydrolase</fullName>
    </submittedName>
</protein>
<dbReference type="InterPro" id="IPR036866">
    <property type="entry name" value="RibonucZ/Hydroxyglut_hydro"/>
</dbReference>
<feature type="domain" description="Metallo-beta-lactamase" evidence="1">
    <location>
        <begin position="136"/>
        <end position="328"/>
    </location>
</feature>